<comment type="catalytic activity">
    <reaction evidence="7">
        <text>dimethylallyl diphosphate + ATP = N(6)-(dimethylallyl)adenosine 5'-triphosphate + diphosphate</text>
        <dbReference type="Rhea" id="RHEA:36331"/>
        <dbReference type="ChEBI" id="CHEBI:30616"/>
        <dbReference type="ChEBI" id="CHEBI:33019"/>
        <dbReference type="ChEBI" id="CHEBI:57623"/>
        <dbReference type="ChEBI" id="CHEBI:73532"/>
        <dbReference type="EC" id="2.5.1.112"/>
    </reaction>
</comment>
<keyword evidence="6" id="KW-0809">Transit peptide</keyword>
<evidence type="ECO:0000313" key="13">
    <source>
        <dbReference type="Proteomes" id="UP000265566"/>
    </source>
</evidence>
<keyword evidence="2 12" id="KW-0808">Transferase</keyword>
<dbReference type="EC" id="2.5.1.112" evidence="10"/>
<dbReference type="SUPFAM" id="SSF52540">
    <property type="entry name" value="P-loop containing nucleoside triphosphate hydrolases"/>
    <property type="match status" value="1"/>
</dbReference>
<evidence type="ECO:0000256" key="4">
    <source>
        <dbReference type="ARBA" id="ARBA00022741"/>
    </source>
</evidence>
<dbReference type="InterPro" id="IPR039657">
    <property type="entry name" value="Dimethylallyltransferase"/>
</dbReference>
<dbReference type="AlphaFoldDB" id="A0A396HEA8"/>
<comment type="similarity">
    <text evidence="1">Belongs to the IPP transferase family.</text>
</comment>
<keyword evidence="5" id="KW-0067">ATP-binding</keyword>
<dbReference type="Gene3D" id="3.40.50.300">
    <property type="entry name" value="P-loop containing nucleotide triphosphate hydrolases"/>
    <property type="match status" value="1"/>
</dbReference>
<evidence type="ECO:0000313" key="11">
    <source>
        <dbReference type="EMBL" id="RHN51656.1"/>
    </source>
</evidence>
<dbReference type="GO" id="GO:0052622">
    <property type="term" value="F:ATP/ADP dimethylallyltransferase activity"/>
    <property type="evidence" value="ECO:0007669"/>
    <property type="project" value="UniProtKB-EC"/>
</dbReference>
<dbReference type="GO" id="GO:0005737">
    <property type="term" value="C:cytoplasm"/>
    <property type="evidence" value="ECO:0007669"/>
    <property type="project" value="UniProtKB-ARBA"/>
</dbReference>
<dbReference type="GO" id="GO:0009691">
    <property type="term" value="P:cytokinin biosynthetic process"/>
    <property type="evidence" value="ECO:0007669"/>
    <property type="project" value="UniProtKB-KW"/>
</dbReference>
<dbReference type="Gramene" id="rna36138">
    <property type="protein sequence ID" value="RHN51656.1"/>
    <property type="gene ID" value="gene36138"/>
</dbReference>
<evidence type="ECO:0000256" key="5">
    <source>
        <dbReference type="ARBA" id="ARBA00022840"/>
    </source>
</evidence>
<dbReference type="GO" id="GO:0005524">
    <property type="term" value="F:ATP binding"/>
    <property type="evidence" value="ECO:0007669"/>
    <property type="project" value="UniProtKB-KW"/>
</dbReference>
<evidence type="ECO:0000256" key="2">
    <source>
        <dbReference type="ARBA" id="ARBA00022679"/>
    </source>
</evidence>
<dbReference type="EMBL" id="PSQE01000006">
    <property type="protein sequence ID" value="RHN51656.1"/>
    <property type="molecule type" value="Genomic_DNA"/>
</dbReference>
<evidence type="ECO:0000313" key="12">
    <source>
        <dbReference type="EMBL" id="RHN51660.1"/>
    </source>
</evidence>
<evidence type="ECO:0000256" key="7">
    <source>
        <dbReference type="ARBA" id="ARBA00051744"/>
    </source>
</evidence>
<evidence type="ECO:0000256" key="6">
    <source>
        <dbReference type="ARBA" id="ARBA00022946"/>
    </source>
</evidence>
<sequence>MCCFFLQISNPKKLMAFTTSIVAEKKNKILFILGAIGTGKTKLSINLGTRYPAEIINSDKIQVYKGLDIVTNKVPESERCSIPHHLLGIINDPEYDFTMNDFCKNVLESIDLIIGNGRLPIIVGGSNSYIKKLVEEPTIAFLSKYDCFFIWVDVSLPTLFQYVGKRVDEMVESGMVDEIREYYAPGADNSKGIRRAIGVPELDSFFQIEKKNDIDDAQKEKILAEAIRKTKQNTCILVQNQLLKIKNMAQILGLMVYKIDSTEVFEALLKGEDYKHLHQENVVKPSIEIVKRFLEETPVGFEYEKYSNENGKHALNGVSNIRAKII</sequence>
<keyword evidence="3" id="KW-0203">Cytokinin biosynthesis</keyword>
<dbReference type="Pfam" id="PF01715">
    <property type="entry name" value="IPPT"/>
    <property type="match status" value="2"/>
</dbReference>
<comment type="caution">
    <text evidence="12">The sequence shown here is derived from an EMBL/GenBank/DDBJ whole genome shotgun (WGS) entry which is preliminary data.</text>
</comment>
<dbReference type="GO" id="GO:0009824">
    <property type="term" value="F:AMP dimethylallyltransferase activity"/>
    <property type="evidence" value="ECO:0007669"/>
    <property type="project" value="UniProtKB-ARBA"/>
</dbReference>
<reference evidence="12" key="2">
    <citation type="journal article" date="2018" name="Nat. Plants">
        <title>Whole-genome landscape of Medicago truncatula symbiotic genes.</title>
        <authorList>
            <person name="Pecrix Y."/>
            <person name="Gamas P."/>
            <person name="Carrere S."/>
        </authorList>
    </citation>
    <scope>NUCLEOTIDE SEQUENCE</scope>
    <source>
        <tissue evidence="12">Leaves</tissue>
    </source>
</reference>
<name>A0A396HEA8_MEDTR</name>
<evidence type="ECO:0000256" key="3">
    <source>
        <dbReference type="ARBA" id="ARBA00022712"/>
    </source>
</evidence>
<comment type="catalytic activity">
    <reaction evidence="8">
        <text>dimethylallyl diphosphate + ADP = N(6)-(dimethylallyl)adenosine 5'-diphosphate + diphosphate</text>
        <dbReference type="Rhea" id="RHEA:36327"/>
        <dbReference type="ChEBI" id="CHEBI:33019"/>
        <dbReference type="ChEBI" id="CHEBI:57623"/>
        <dbReference type="ChEBI" id="CHEBI:73533"/>
        <dbReference type="ChEBI" id="CHEBI:456216"/>
        <dbReference type="EC" id="2.5.1.112"/>
    </reaction>
</comment>
<gene>
    <name evidence="11" type="ORF">MtrunA17_Chr6g0471121</name>
    <name evidence="12" type="ORF">MtrunA17_Chr6g0471161</name>
</gene>
<dbReference type="EMBL" id="PSQE01000006">
    <property type="protein sequence ID" value="RHN51660.1"/>
    <property type="molecule type" value="Genomic_DNA"/>
</dbReference>
<dbReference type="FunFam" id="1.10.287.890:FF:000002">
    <property type="entry name" value="Adenylate isopentenyltransferase 5, chloroplastic"/>
    <property type="match status" value="1"/>
</dbReference>
<evidence type="ECO:0000256" key="8">
    <source>
        <dbReference type="ARBA" id="ARBA00052386"/>
    </source>
</evidence>
<dbReference type="Gramene" id="rna36142">
    <property type="protein sequence ID" value="RHN51660.1"/>
    <property type="gene ID" value="gene36142"/>
</dbReference>
<dbReference type="PANTHER" id="PTHR11088">
    <property type="entry name" value="TRNA DIMETHYLALLYLTRANSFERASE"/>
    <property type="match status" value="1"/>
</dbReference>
<dbReference type="InterPro" id="IPR027417">
    <property type="entry name" value="P-loop_NTPase"/>
</dbReference>
<dbReference type="PANTHER" id="PTHR11088:SF59">
    <property type="entry name" value="ADENYLATE ISOPENTENYLTRANSFERASE"/>
    <property type="match status" value="1"/>
</dbReference>
<accession>A0A396HEA8</accession>
<comment type="function">
    <text evidence="9">Involved in cytokinin biosynthesis. Catalyzes the transfer of an isopentenyl group from dimethylallyl diphosphate (DMAPP) to ATP and ADP.</text>
</comment>
<dbReference type="Gene3D" id="1.10.287.890">
    <property type="entry name" value="Crystal structure of tRNA isopentenylpyrophosphate transferase (bh2366) domain"/>
    <property type="match status" value="1"/>
</dbReference>
<protein>
    <recommendedName>
        <fullName evidence="10">adenylate dimethylallyltransferase (ADP/ATP-dependent)</fullName>
        <ecNumber evidence="10">2.5.1.112</ecNumber>
    </recommendedName>
</protein>
<evidence type="ECO:0000256" key="1">
    <source>
        <dbReference type="ARBA" id="ARBA00005842"/>
    </source>
</evidence>
<dbReference type="Proteomes" id="UP000265566">
    <property type="component" value="Chromosome 6"/>
</dbReference>
<evidence type="ECO:0000256" key="10">
    <source>
        <dbReference type="ARBA" id="ARBA00066838"/>
    </source>
</evidence>
<proteinExistence type="inferred from homology"/>
<reference evidence="13" key="1">
    <citation type="journal article" date="2018" name="Nat. Plants">
        <title>Whole-genome landscape of Medicago truncatula symbiotic genes.</title>
        <authorList>
            <person name="Pecrix Y."/>
            <person name="Staton S.E."/>
            <person name="Sallet E."/>
            <person name="Lelandais-Briere C."/>
            <person name="Moreau S."/>
            <person name="Carrere S."/>
            <person name="Blein T."/>
            <person name="Jardinaud M.F."/>
            <person name="Latrasse D."/>
            <person name="Zouine M."/>
            <person name="Zahm M."/>
            <person name="Kreplak J."/>
            <person name="Mayjonade B."/>
            <person name="Satge C."/>
            <person name="Perez M."/>
            <person name="Cauet S."/>
            <person name="Marande W."/>
            <person name="Chantry-Darmon C."/>
            <person name="Lopez-Roques C."/>
            <person name="Bouchez O."/>
            <person name="Berard A."/>
            <person name="Debelle F."/>
            <person name="Munos S."/>
            <person name="Bendahmane A."/>
            <person name="Berges H."/>
            <person name="Niebel A."/>
            <person name="Buitink J."/>
            <person name="Frugier F."/>
            <person name="Benhamed M."/>
            <person name="Crespi M."/>
            <person name="Gouzy J."/>
            <person name="Gamas P."/>
        </authorList>
    </citation>
    <scope>NUCLEOTIDE SEQUENCE [LARGE SCALE GENOMIC DNA]</scope>
    <source>
        <strain evidence="13">cv. Jemalong A17</strain>
    </source>
</reference>
<evidence type="ECO:0000256" key="9">
    <source>
        <dbReference type="ARBA" id="ARBA00055191"/>
    </source>
</evidence>
<keyword evidence="4" id="KW-0547">Nucleotide-binding</keyword>
<organism evidence="12 13">
    <name type="scientific">Medicago truncatula</name>
    <name type="common">Barrel medic</name>
    <name type="synonym">Medicago tribuloides</name>
    <dbReference type="NCBI Taxonomy" id="3880"/>
    <lineage>
        <taxon>Eukaryota</taxon>
        <taxon>Viridiplantae</taxon>
        <taxon>Streptophyta</taxon>
        <taxon>Embryophyta</taxon>
        <taxon>Tracheophyta</taxon>
        <taxon>Spermatophyta</taxon>
        <taxon>Magnoliopsida</taxon>
        <taxon>eudicotyledons</taxon>
        <taxon>Gunneridae</taxon>
        <taxon>Pentapetalae</taxon>
        <taxon>rosids</taxon>
        <taxon>fabids</taxon>
        <taxon>Fabales</taxon>
        <taxon>Fabaceae</taxon>
        <taxon>Papilionoideae</taxon>
        <taxon>50 kb inversion clade</taxon>
        <taxon>NPAAA clade</taxon>
        <taxon>Hologalegina</taxon>
        <taxon>IRL clade</taxon>
        <taxon>Trifolieae</taxon>
        <taxon>Medicago</taxon>
    </lineage>
</organism>